<dbReference type="AlphaFoldDB" id="A0A438KP61"/>
<dbReference type="EMBL" id="QGNW01000002">
    <property type="protein sequence ID" value="RVX22989.1"/>
    <property type="molecule type" value="Genomic_DNA"/>
</dbReference>
<reference evidence="1 2" key="1">
    <citation type="journal article" date="2018" name="PLoS Genet.">
        <title>Population sequencing reveals clonal diversity and ancestral inbreeding in the grapevine cultivar Chardonnay.</title>
        <authorList>
            <person name="Roach M.J."/>
            <person name="Johnson D.L."/>
            <person name="Bohlmann J."/>
            <person name="van Vuuren H.J."/>
            <person name="Jones S.J."/>
            <person name="Pretorius I.S."/>
            <person name="Schmidt S.A."/>
            <person name="Borneman A.R."/>
        </authorList>
    </citation>
    <scope>NUCLEOTIDE SEQUENCE [LARGE SCALE GENOMIC DNA]</scope>
    <source>
        <strain evidence="2">cv. Chardonnay</strain>
        <tissue evidence="1">Leaf</tissue>
    </source>
</reference>
<protein>
    <submittedName>
        <fullName evidence="1">Uncharacterized protein</fullName>
    </submittedName>
</protein>
<name>A0A438KP61_VITVI</name>
<comment type="caution">
    <text evidence="1">The sequence shown here is derived from an EMBL/GenBank/DDBJ whole genome shotgun (WGS) entry which is preliminary data.</text>
</comment>
<dbReference type="Proteomes" id="UP000288805">
    <property type="component" value="Unassembled WGS sequence"/>
</dbReference>
<gene>
    <name evidence="1" type="ORF">CK203_008425</name>
</gene>
<evidence type="ECO:0000313" key="2">
    <source>
        <dbReference type="Proteomes" id="UP000288805"/>
    </source>
</evidence>
<sequence length="78" mass="8942">MDEKVQSFFAALRALSRKEVHYGSYATSEQVDFPLEPIELYSTHGLCCMGLRAGWSEDTWLEKCILRVRMAKGLWGDL</sequence>
<organism evidence="1 2">
    <name type="scientific">Vitis vinifera</name>
    <name type="common">Grape</name>
    <dbReference type="NCBI Taxonomy" id="29760"/>
    <lineage>
        <taxon>Eukaryota</taxon>
        <taxon>Viridiplantae</taxon>
        <taxon>Streptophyta</taxon>
        <taxon>Embryophyta</taxon>
        <taxon>Tracheophyta</taxon>
        <taxon>Spermatophyta</taxon>
        <taxon>Magnoliopsida</taxon>
        <taxon>eudicotyledons</taxon>
        <taxon>Gunneridae</taxon>
        <taxon>Pentapetalae</taxon>
        <taxon>rosids</taxon>
        <taxon>Vitales</taxon>
        <taxon>Vitaceae</taxon>
        <taxon>Viteae</taxon>
        <taxon>Vitis</taxon>
    </lineage>
</organism>
<accession>A0A438KP61</accession>
<evidence type="ECO:0000313" key="1">
    <source>
        <dbReference type="EMBL" id="RVX22989.1"/>
    </source>
</evidence>
<proteinExistence type="predicted"/>